<evidence type="ECO:0000259" key="2">
    <source>
        <dbReference type="PROSITE" id="PS51385"/>
    </source>
</evidence>
<dbReference type="InterPro" id="IPR004443">
    <property type="entry name" value="YjeF_N_dom"/>
</dbReference>
<reference evidence="3" key="1">
    <citation type="submission" date="2023-03" db="EMBL/GenBank/DDBJ databases">
        <authorList>
            <person name="Steffen K."/>
            <person name="Cardenas P."/>
        </authorList>
    </citation>
    <scope>NUCLEOTIDE SEQUENCE</scope>
</reference>
<dbReference type="Proteomes" id="UP001174909">
    <property type="component" value="Unassembled WGS sequence"/>
</dbReference>
<dbReference type="EMBL" id="CASHTH010002607">
    <property type="protein sequence ID" value="CAI8032543.1"/>
    <property type="molecule type" value="Genomic_DNA"/>
</dbReference>
<dbReference type="PROSITE" id="PS51385">
    <property type="entry name" value="YJEF_N"/>
    <property type="match status" value="1"/>
</dbReference>
<keyword evidence="4" id="KW-1185">Reference proteome</keyword>
<comment type="caution">
    <text evidence="3">The sequence shown here is derived from an EMBL/GenBank/DDBJ whole genome shotgun (WGS) entry which is preliminary data.</text>
</comment>
<name>A0AA35WSU6_GEOBA</name>
<gene>
    <name evidence="3" type="ORF">GBAR_LOCUS18393</name>
</gene>
<accession>A0AA35WSU6</accession>
<dbReference type="Pfam" id="PF03853">
    <property type="entry name" value="YjeF_N"/>
    <property type="match status" value="1"/>
</dbReference>
<dbReference type="AlphaFoldDB" id="A0AA35WSU6"/>
<feature type="compositionally biased region" description="Gly residues" evidence="1">
    <location>
        <begin position="500"/>
        <end position="515"/>
    </location>
</feature>
<evidence type="ECO:0000313" key="4">
    <source>
        <dbReference type="Proteomes" id="UP001174909"/>
    </source>
</evidence>
<feature type="domain" description="YjeF N-terminal" evidence="2">
    <location>
        <begin position="337"/>
        <end position="424"/>
    </location>
</feature>
<sequence>MAVRLRGWAGCAADRAAEVTYQELFRLSVGPLEDQVQIGPGYEQAGIRFSLTGGQFHVVNAPVRKVMRFSSRGDLLLLLYDPRLNPKPVGLAEAGPDTVSTRRASRRALGVLGRVAADSHGTMYVQERLAPDDWQTEDEVTRSHVVRPIRPHRRRPGVPGQGGCERYAVRVRASPGVTARDELFVVTRDTVAWQVYWFDAEGLLRFRRRLEVADFTDGPEAVEIASVIADPRGPPHLLVEAVMQGMQPDGGSDIWRVAVDGVLYGARLGPEHVDFFWWRTDLLMQTALTGADVGELRLVDSFQMGEIDRAAEERFGIPSPILMENAASRRSARCNSGSGTGRAERCTAAWAALAERINRSRARVIALDAPSGVGDRFAAGMPSVRADWTLALELPKRALYLPAARPACGSIIVVPIGFPAALTGIAGATARLLGPAALPSLLPAVRPDAHKGMRGHVAVLDSLQSARAGRRSGTATARGCSRVRGLGDAARRCRHPPDPGGGAHFGDGRSVVGGRGSRRAHPAIRQPGGGAGMGDRAGSRGVVGTAALELPDLRGVCSGCRDAIYVDRPIFGFASCW</sequence>
<protein>
    <submittedName>
        <fullName evidence="3">Bifunctional NAD(P)H-hydrate repair enzyme Nnr</fullName>
    </submittedName>
</protein>
<organism evidence="3 4">
    <name type="scientific">Geodia barretti</name>
    <name type="common">Barrett's horny sponge</name>
    <dbReference type="NCBI Taxonomy" id="519541"/>
    <lineage>
        <taxon>Eukaryota</taxon>
        <taxon>Metazoa</taxon>
        <taxon>Porifera</taxon>
        <taxon>Demospongiae</taxon>
        <taxon>Heteroscleromorpha</taxon>
        <taxon>Tetractinellida</taxon>
        <taxon>Astrophorina</taxon>
        <taxon>Geodiidae</taxon>
        <taxon>Geodia</taxon>
    </lineage>
</organism>
<dbReference type="Gene3D" id="3.40.50.10260">
    <property type="entry name" value="YjeF N-terminal domain"/>
    <property type="match status" value="1"/>
</dbReference>
<feature type="region of interest" description="Disordered" evidence="1">
    <location>
        <begin position="488"/>
        <end position="537"/>
    </location>
</feature>
<dbReference type="InterPro" id="IPR036652">
    <property type="entry name" value="YjeF_N_dom_sf"/>
</dbReference>
<evidence type="ECO:0000256" key="1">
    <source>
        <dbReference type="SAM" id="MobiDB-lite"/>
    </source>
</evidence>
<evidence type="ECO:0000313" key="3">
    <source>
        <dbReference type="EMBL" id="CAI8032543.1"/>
    </source>
</evidence>
<proteinExistence type="predicted"/>
<dbReference type="SUPFAM" id="SSF64153">
    <property type="entry name" value="YjeF N-terminal domain-like"/>
    <property type="match status" value="1"/>
</dbReference>